<dbReference type="GeneID" id="20188455"/>
<dbReference type="OMA" id="TREKHNR"/>
<feature type="compositionally biased region" description="Basic residues" evidence="1">
    <location>
        <begin position="171"/>
        <end position="180"/>
    </location>
</feature>
<feature type="compositionally biased region" description="Polar residues" evidence="1">
    <location>
        <begin position="1"/>
        <end position="13"/>
    </location>
</feature>
<sequence length="242" mass="26681">MAHVQSVANTGRRSSLRQRRHVDYTANTQDEGAPATQDATQDKGFPATLGKDVPATQDATEDDDVSATQEATPEAITQDEEVENTQNVTVEVVVVSPAATTEGNVDDNTAGNTEDNTEGNTEGNTESNAAAAGSSDTENNRAESELSTVDDPDPEPPTKRVRVSTEGSASRPHHLWRRQTKNADNRKKIVETLNPVNNDKPGLPQKVFNTWEEYQKVLKDYEAEQFLCYRTRTSQTREKHNR</sequence>
<organism evidence="2 3">
    <name type="scientific">Phytophthora nicotianae (strain INRA-310)</name>
    <name type="common">Phytophthora parasitica</name>
    <dbReference type="NCBI Taxonomy" id="761204"/>
    <lineage>
        <taxon>Eukaryota</taxon>
        <taxon>Sar</taxon>
        <taxon>Stramenopiles</taxon>
        <taxon>Oomycota</taxon>
        <taxon>Peronosporomycetes</taxon>
        <taxon>Peronosporales</taxon>
        <taxon>Peronosporaceae</taxon>
        <taxon>Phytophthora</taxon>
    </lineage>
</organism>
<feature type="compositionally biased region" description="Polar residues" evidence="1">
    <location>
        <begin position="98"/>
        <end position="128"/>
    </location>
</feature>
<feature type="region of interest" description="Disordered" evidence="1">
    <location>
        <begin position="1"/>
        <end position="186"/>
    </location>
</feature>
<accession>W2PBK1</accession>
<dbReference type="VEuPathDB" id="FungiDB:PPTG_19738"/>
<dbReference type="OrthoDB" id="146791at2759"/>
<reference evidence="2 3" key="2">
    <citation type="submission" date="2013-11" db="EMBL/GenBank/DDBJ databases">
        <title>The Genome Sequence of Phytophthora parasitica INRA-310.</title>
        <authorList>
            <consortium name="The Broad Institute Genomics Platform"/>
            <person name="Russ C."/>
            <person name="Tyler B."/>
            <person name="Panabieres F."/>
            <person name="Shan W."/>
            <person name="Tripathy S."/>
            <person name="Grunwald N."/>
            <person name="Machado M."/>
            <person name="Johnson C.S."/>
            <person name="Arredondo F."/>
            <person name="Hong C."/>
            <person name="Coffey M."/>
            <person name="Young S.K."/>
            <person name="Zeng Q."/>
            <person name="Gargeya S."/>
            <person name="Fitzgerald M."/>
            <person name="Abouelleil A."/>
            <person name="Alvarado L."/>
            <person name="Chapman S.B."/>
            <person name="Gainer-Dewar J."/>
            <person name="Goldberg J."/>
            <person name="Griggs A."/>
            <person name="Gujja S."/>
            <person name="Hansen M."/>
            <person name="Howarth C."/>
            <person name="Imamovic A."/>
            <person name="Ireland A."/>
            <person name="Larimer J."/>
            <person name="McCowan C."/>
            <person name="Murphy C."/>
            <person name="Pearson M."/>
            <person name="Poon T.W."/>
            <person name="Priest M."/>
            <person name="Roberts A."/>
            <person name="Saif S."/>
            <person name="Shea T."/>
            <person name="Sykes S."/>
            <person name="Wortman J."/>
            <person name="Nusbaum C."/>
            <person name="Birren B."/>
        </authorList>
    </citation>
    <scope>NUCLEOTIDE SEQUENCE [LARGE SCALE GENOMIC DNA]</scope>
    <source>
        <strain evidence="2 3">INRA-310</strain>
    </source>
</reference>
<proteinExistence type="predicted"/>
<evidence type="ECO:0000256" key="1">
    <source>
        <dbReference type="SAM" id="MobiDB-lite"/>
    </source>
</evidence>
<name>W2PBK1_PHYN3</name>
<dbReference type="RefSeq" id="XP_008916493.1">
    <property type="nucleotide sequence ID" value="XM_008918245.1"/>
</dbReference>
<feature type="compositionally biased region" description="Low complexity" evidence="1">
    <location>
        <begin position="84"/>
        <end position="95"/>
    </location>
</feature>
<evidence type="ECO:0000313" key="2">
    <source>
        <dbReference type="EMBL" id="ETM98211.1"/>
    </source>
</evidence>
<gene>
    <name evidence="2" type="ORF">PPTG_19738</name>
</gene>
<dbReference type="AlphaFoldDB" id="W2PBK1"/>
<evidence type="ECO:0000313" key="3">
    <source>
        <dbReference type="Proteomes" id="UP000018817"/>
    </source>
</evidence>
<dbReference type="Proteomes" id="UP000018817">
    <property type="component" value="Unassembled WGS sequence"/>
</dbReference>
<protein>
    <submittedName>
        <fullName evidence="2">Uncharacterized protein</fullName>
    </submittedName>
</protein>
<dbReference type="EMBL" id="KI669724">
    <property type="protein sequence ID" value="ETM98211.1"/>
    <property type="molecule type" value="Genomic_DNA"/>
</dbReference>
<reference evidence="3" key="1">
    <citation type="submission" date="2011-12" db="EMBL/GenBank/DDBJ databases">
        <authorList>
            <consortium name="The Broad Institute Genome Sequencing Platform"/>
            <person name="Russ C."/>
            <person name="Tyler B."/>
            <person name="Panabieres F."/>
            <person name="Shan W."/>
            <person name="Tripathy S."/>
            <person name="Grunwald N."/>
            <person name="Machado M."/>
            <person name="Young S.K."/>
            <person name="Zeng Q."/>
            <person name="Gargeya S."/>
            <person name="Fitzgerald M."/>
            <person name="Haas B."/>
            <person name="Abouelleil A."/>
            <person name="Alvarado L."/>
            <person name="Arachchi H.M."/>
            <person name="Berlin A."/>
            <person name="Chapman S.B."/>
            <person name="Gearin G."/>
            <person name="Goldberg J."/>
            <person name="Griggs A."/>
            <person name="Gujja S."/>
            <person name="Hansen M."/>
            <person name="Heiman D."/>
            <person name="Howarth C."/>
            <person name="Larimer J."/>
            <person name="Lui A."/>
            <person name="MacDonald P.J.P."/>
            <person name="McCowen C."/>
            <person name="Montmayeur A."/>
            <person name="Murphy C."/>
            <person name="Neiman D."/>
            <person name="Pearson M."/>
            <person name="Priest M."/>
            <person name="Roberts A."/>
            <person name="Saif S."/>
            <person name="Shea T."/>
            <person name="Sisk P."/>
            <person name="Stolte C."/>
            <person name="Sykes S."/>
            <person name="Wortman J."/>
            <person name="Nusbaum C."/>
            <person name="Birren B."/>
        </authorList>
    </citation>
    <scope>NUCLEOTIDE SEQUENCE [LARGE SCALE GENOMIC DNA]</scope>
    <source>
        <strain evidence="3">INRA-310</strain>
    </source>
</reference>